<feature type="domain" description="Protein kinase" evidence="3">
    <location>
        <begin position="348"/>
        <end position="687"/>
    </location>
</feature>
<dbReference type="PROSITE" id="PS50011">
    <property type="entry name" value="PROTEIN_KINASE_DOM"/>
    <property type="match status" value="1"/>
</dbReference>
<dbReference type="GO" id="GO:0008528">
    <property type="term" value="F:G protein-coupled peptide receptor activity"/>
    <property type="evidence" value="ECO:0000318"/>
    <property type="project" value="GO_Central"/>
</dbReference>
<feature type="transmembrane region" description="Helical" evidence="2">
    <location>
        <begin position="198"/>
        <end position="219"/>
    </location>
</feature>
<keyword evidence="4" id="KW-1185">Reference proteome</keyword>
<feature type="compositionally biased region" description="Polar residues" evidence="1">
    <location>
        <begin position="696"/>
        <end position="707"/>
    </location>
</feature>
<dbReference type="SMART" id="SM00220">
    <property type="entry name" value="S_TKc"/>
    <property type="match status" value="1"/>
</dbReference>
<reference evidence="4" key="1">
    <citation type="journal article" date="2020" name="Nat. Ecol. Evol.">
        <title>Deeply conserved synteny resolves early events in vertebrate evolution.</title>
        <authorList>
            <person name="Simakov O."/>
            <person name="Marletaz F."/>
            <person name="Yue J.X."/>
            <person name="O'Connell B."/>
            <person name="Jenkins J."/>
            <person name="Brandt A."/>
            <person name="Calef R."/>
            <person name="Tung C.H."/>
            <person name="Huang T.K."/>
            <person name="Schmutz J."/>
            <person name="Satoh N."/>
            <person name="Yu J.K."/>
            <person name="Putnam N.H."/>
            <person name="Green R.E."/>
            <person name="Rokhsar D.S."/>
        </authorList>
    </citation>
    <scope>NUCLEOTIDE SEQUENCE [LARGE SCALE GENOMIC DNA]</scope>
    <source>
        <strain evidence="4">S238N-H82</strain>
    </source>
</reference>
<dbReference type="GO" id="GO:0007189">
    <property type="term" value="P:adenylate cyclase-activating G protein-coupled receptor signaling pathway"/>
    <property type="evidence" value="ECO:0000318"/>
    <property type="project" value="GO_Central"/>
</dbReference>
<proteinExistence type="predicted"/>
<gene>
    <name evidence="5" type="primary">LOC118411491</name>
</gene>
<sequence length="1006" mass="111392">METNSTDNDGLGFSPPVRSIDLTLTVAICTVAGLILVGNAAFLCRRRRPKEGAVNILLLDNLAGSNIGLVVYLSGLVTGDFLHHNGHLSAASLQILCNVEGVLGILFSELSLWLSLTITVSMFVRQVCPRRMRRGKDYLPVYKVIAIAEWMTALILAGFPPALSIFFSKDHAPTVTAYHEVLCLPQGTKTEHKLEFTLFLNCAIVLTIFVCLSAVPCCIRGQLKKASLAMEERIIKRDAAVFARMGAAVLIIAIPWVPALLMFTMTYFGIRIRQTVLQWTLWCVLPSGPAMFPAVYVIVVESTRCRHLLNSCRDKWRKGEKYSLKLRELTSQMSLPSLASKTCLRESTLMKEAVAAAAVGEAPSEVEWTELLQPCAGPHDQLLALVLWSGEGSALQTGTLKLYHPTQARRWDTEVQMAGKLAAHQSPNIIRYLWNSDDHTTKVLHVPDNWVDQVFTRNKYICIQTYEHGSLRFFLLEHLGLLTDLLVQIVATEIAKGLAHLQSIGIVHNSLSAASVLIGGDMEHSVILRVAISDFNSCKEAPVPDPAEQEATTVGHDTTTVDVFGSSTKGDTYDIDIRSLALILLEMLARLRSRSWTSLPRARRKFSCGRRSSKLRERLRVSGSDQETPAKLGEGIEDTSAEEDDAFGEVQLQCSGLRESLSYDAGDSRTFPTQTFRKDSFNLTTFMPECTEQAESVVSTGQSSSGILTGRGRRPDSDTSSVFNTLESNNGNRHVVDINTTYDSTLSRSDEAESDNKSSYTWPRSAETGNAIYSVESEVTFSKPSIMTEESESDKNGGVFEAMTQDALSEIRSPENRIVVQDFASIITSLDGYNEEEQKGSDDYSEASTIPAGDDNHSLCNSQPSTVSRQGIILSEASTPPICNFDVFLSPDSMSAYLRDDASERLYTRKPPRTFSFTQEERLPSAVGPHHLRYWRELRLMFPWLLEEPASLGNKRQLQKIINVLRSGLELRKLLQIMTQCLVSDPAPAVEQVLENLHQCMPSTDI</sequence>
<dbReference type="InterPro" id="IPR001245">
    <property type="entry name" value="Ser-Thr/Tyr_kinase_cat_dom"/>
</dbReference>
<dbReference type="AlphaFoldDB" id="A0A9J7MJX6"/>
<feature type="transmembrane region" description="Helical" evidence="2">
    <location>
        <begin position="102"/>
        <end position="124"/>
    </location>
</feature>
<dbReference type="SUPFAM" id="SSF56112">
    <property type="entry name" value="Protein kinase-like (PK-like)"/>
    <property type="match status" value="1"/>
</dbReference>
<accession>A0A9J7MJX6</accession>
<feature type="transmembrane region" description="Helical" evidence="2">
    <location>
        <begin position="20"/>
        <end position="44"/>
    </location>
</feature>
<feature type="transmembrane region" description="Helical" evidence="2">
    <location>
        <begin position="56"/>
        <end position="82"/>
    </location>
</feature>
<dbReference type="InterPro" id="IPR000719">
    <property type="entry name" value="Prot_kinase_dom"/>
</dbReference>
<keyword evidence="2" id="KW-1133">Transmembrane helix</keyword>
<evidence type="ECO:0000256" key="2">
    <source>
        <dbReference type="SAM" id="Phobius"/>
    </source>
</evidence>
<dbReference type="Proteomes" id="UP000001554">
    <property type="component" value="Chromosome 1"/>
</dbReference>
<dbReference type="GO" id="GO:0005886">
    <property type="term" value="C:plasma membrane"/>
    <property type="evidence" value="ECO:0000318"/>
    <property type="project" value="GO_Central"/>
</dbReference>
<organism evidence="4 5">
    <name type="scientific">Branchiostoma floridae</name>
    <name type="common">Florida lancelet</name>
    <name type="synonym">Amphioxus</name>
    <dbReference type="NCBI Taxonomy" id="7739"/>
    <lineage>
        <taxon>Eukaryota</taxon>
        <taxon>Metazoa</taxon>
        <taxon>Chordata</taxon>
        <taxon>Cephalochordata</taxon>
        <taxon>Leptocardii</taxon>
        <taxon>Amphioxiformes</taxon>
        <taxon>Branchiostomatidae</taxon>
        <taxon>Branchiostoma</taxon>
    </lineage>
</organism>
<evidence type="ECO:0000313" key="5">
    <source>
        <dbReference type="RefSeq" id="XP_035669681.1"/>
    </source>
</evidence>
<dbReference type="SUPFAM" id="SSF81321">
    <property type="entry name" value="Family A G protein-coupled receptor-like"/>
    <property type="match status" value="1"/>
</dbReference>
<dbReference type="Gene3D" id="1.20.1070.10">
    <property type="entry name" value="Rhodopsin 7-helix transmembrane proteins"/>
    <property type="match status" value="1"/>
</dbReference>
<dbReference type="OrthoDB" id="10009618at2759"/>
<dbReference type="PANTHER" id="PTHR24372:SF77">
    <property type="entry name" value="G-PROTEIN COUPLED RECEPTORS FAMILY 1 PROFILE DOMAIN-CONTAINING PROTEIN"/>
    <property type="match status" value="1"/>
</dbReference>
<dbReference type="RefSeq" id="XP_035669681.1">
    <property type="nucleotide sequence ID" value="XM_035813788.1"/>
</dbReference>
<dbReference type="InterPro" id="IPR011009">
    <property type="entry name" value="Kinase-like_dom_sf"/>
</dbReference>
<evidence type="ECO:0000259" key="3">
    <source>
        <dbReference type="PROSITE" id="PS50011"/>
    </source>
</evidence>
<dbReference type="GO" id="GO:0004672">
    <property type="term" value="F:protein kinase activity"/>
    <property type="evidence" value="ECO:0007669"/>
    <property type="project" value="InterPro"/>
</dbReference>
<dbReference type="GeneID" id="118411491"/>
<protein>
    <submittedName>
        <fullName evidence="5">Uncharacterized protein LOC118411491</fullName>
    </submittedName>
</protein>
<evidence type="ECO:0000313" key="4">
    <source>
        <dbReference type="Proteomes" id="UP000001554"/>
    </source>
</evidence>
<feature type="compositionally biased region" description="Polar residues" evidence="1">
    <location>
        <begin position="718"/>
        <end position="728"/>
    </location>
</feature>
<dbReference type="Pfam" id="PF07714">
    <property type="entry name" value="PK_Tyr_Ser-Thr"/>
    <property type="match status" value="1"/>
</dbReference>
<evidence type="ECO:0000256" key="1">
    <source>
        <dbReference type="SAM" id="MobiDB-lite"/>
    </source>
</evidence>
<reference evidence="5" key="2">
    <citation type="submission" date="2025-08" db="UniProtKB">
        <authorList>
            <consortium name="RefSeq"/>
        </authorList>
    </citation>
    <scope>IDENTIFICATION</scope>
    <source>
        <strain evidence="5">S238N-H82</strain>
        <tissue evidence="5">Testes</tissue>
    </source>
</reference>
<name>A0A9J7MJX6_BRAFL</name>
<dbReference type="Gene3D" id="1.10.510.10">
    <property type="entry name" value="Transferase(Phosphotransferase) domain 1"/>
    <property type="match status" value="1"/>
</dbReference>
<keyword evidence="2" id="KW-0812">Transmembrane</keyword>
<dbReference type="GO" id="GO:0009755">
    <property type="term" value="P:hormone-mediated signaling pathway"/>
    <property type="evidence" value="ECO:0000318"/>
    <property type="project" value="GO_Central"/>
</dbReference>
<dbReference type="GO" id="GO:0005524">
    <property type="term" value="F:ATP binding"/>
    <property type="evidence" value="ECO:0007669"/>
    <property type="project" value="InterPro"/>
</dbReference>
<feature type="transmembrane region" description="Helical" evidence="2">
    <location>
        <begin position="240"/>
        <end position="270"/>
    </location>
</feature>
<dbReference type="KEGG" id="bfo:118411491"/>
<keyword evidence="2" id="KW-0472">Membrane</keyword>
<dbReference type="PANTHER" id="PTHR24372">
    <property type="entry name" value="GLYCOPROTEIN HORMONE RECEPTOR"/>
    <property type="match status" value="1"/>
</dbReference>
<feature type="region of interest" description="Disordered" evidence="1">
    <location>
        <begin position="696"/>
        <end position="728"/>
    </location>
</feature>
<feature type="transmembrane region" description="Helical" evidence="2">
    <location>
        <begin position="144"/>
        <end position="167"/>
    </location>
</feature>